<reference evidence="2" key="1">
    <citation type="journal article" date="2014" name="Int. J. Syst. Evol. Microbiol.">
        <title>Complete genome sequence of Corynebacterium casei LMG S-19264T (=DSM 44701T), isolated from a smear-ripened cheese.</title>
        <authorList>
            <consortium name="US DOE Joint Genome Institute (JGI-PGF)"/>
            <person name="Walter F."/>
            <person name="Albersmeier A."/>
            <person name="Kalinowski J."/>
            <person name="Ruckert C."/>
        </authorList>
    </citation>
    <scope>NUCLEOTIDE SEQUENCE</scope>
    <source>
        <strain evidence="2">CGMCC 4.7430</strain>
    </source>
</reference>
<proteinExistence type="predicted"/>
<sequence>MVFAMVCLGLGVGAHVFGGGTVSGDAMLVAFWLAACVAYPMAGRERSLHAILPLLGGLQLALHLLFSLSHAGSPAQAVAHAVHASGGLVPGFGMLVAHSWATVLTALWLARGEAVLWTLLRRLAVRLLAVLLPPVPETPFFAAAVVEPPVLRSAVLRHVLSRRGPPMVVETS</sequence>
<accession>A0A918A2B3</accession>
<evidence type="ECO:0000313" key="2">
    <source>
        <dbReference type="EMBL" id="GGP03185.1"/>
    </source>
</evidence>
<reference evidence="2" key="2">
    <citation type="submission" date="2020-09" db="EMBL/GenBank/DDBJ databases">
        <authorList>
            <person name="Sun Q."/>
            <person name="Zhou Y."/>
        </authorList>
    </citation>
    <scope>NUCLEOTIDE SEQUENCE</scope>
    <source>
        <strain evidence="2">CGMCC 4.7430</strain>
    </source>
</reference>
<gene>
    <name evidence="2" type="ORF">GCM10012278_13390</name>
</gene>
<dbReference type="AlphaFoldDB" id="A0A918A2B3"/>
<keyword evidence="3" id="KW-1185">Reference proteome</keyword>
<name>A0A918A2B3_9ACTN</name>
<feature type="transmembrane region" description="Helical" evidence="1">
    <location>
        <begin position="49"/>
        <end position="68"/>
    </location>
</feature>
<keyword evidence="1" id="KW-0812">Transmembrane</keyword>
<organism evidence="2 3">
    <name type="scientific">Nonomuraea glycinis</name>
    <dbReference type="NCBI Taxonomy" id="2047744"/>
    <lineage>
        <taxon>Bacteria</taxon>
        <taxon>Bacillati</taxon>
        <taxon>Actinomycetota</taxon>
        <taxon>Actinomycetes</taxon>
        <taxon>Streptosporangiales</taxon>
        <taxon>Streptosporangiaceae</taxon>
        <taxon>Nonomuraea</taxon>
    </lineage>
</organism>
<feature type="transmembrane region" description="Helical" evidence="1">
    <location>
        <begin position="24"/>
        <end position="42"/>
    </location>
</feature>
<evidence type="ECO:0000313" key="3">
    <source>
        <dbReference type="Proteomes" id="UP000660745"/>
    </source>
</evidence>
<evidence type="ECO:0000256" key="1">
    <source>
        <dbReference type="SAM" id="Phobius"/>
    </source>
</evidence>
<comment type="caution">
    <text evidence="2">The sequence shown here is derived from an EMBL/GenBank/DDBJ whole genome shotgun (WGS) entry which is preliminary data.</text>
</comment>
<dbReference type="Proteomes" id="UP000660745">
    <property type="component" value="Unassembled WGS sequence"/>
</dbReference>
<dbReference type="EMBL" id="BMNK01000002">
    <property type="protein sequence ID" value="GGP03185.1"/>
    <property type="molecule type" value="Genomic_DNA"/>
</dbReference>
<keyword evidence="1" id="KW-1133">Transmembrane helix</keyword>
<protein>
    <submittedName>
        <fullName evidence="2">Uncharacterized protein</fullName>
    </submittedName>
</protein>
<feature type="transmembrane region" description="Helical" evidence="1">
    <location>
        <begin position="88"/>
        <end position="110"/>
    </location>
</feature>
<keyword evidence="1" id="KW-0472">Membrane</keyword>